<evidence type="ECO:0000256" key="3">
    <source>
        <dbReference type="ARBA" id="ARBA00023002"/>
    </source>
</evidence>
<comment type="similarity">
    <text evidence="2">Belongs to the NADH:flavin oxidoreductase/NADH oxidase family.</text>
</comment>
<dbReference type="Pfam" id="PF00724">
    <property type="entry name" value="Oxidored_FMN"/>
    <property type="match status" value="1"/>
</dbReference>
<evidence type="ECO:0000313" key="5">
    <source>
        <dbReference type="EMBL" id="RWX81313.1"/>
    </source>
</evidence>
<name>A0A444LLX6_9HYPH</name>
<keyword evidence="3" id="KW-0560">Oxidoreductase</keyword>
<dbReference type="AlphaFoldDB" id="A0A444LLX6"/>
<dbReference type="Gene3D" id="3.20.20.70">
    <property type="entry name" value="Aldolase class I"/>
    <property type="match status" value="1"/>
</dbReference>
<proteinExistence type="inferred from homology"/>
<keyword evidence="6" id="KW-1185">Reference proteome</keyword>
<evidence type="ECO:0000256" key="1">
    <source>
        <dbReference type="ARBA" id="ARBA00001917"/>
    </source>
</evidence>
<protein>
    <submittedName>
        <fullName evidence="5">Alkene reductase</fullName>
    </submittedName>
</protein>
<evidence type="ECO:0000313" key="6">
    <source>
        <dbReference type="Proteomes" id="UP000287687"/>
    </source>
</evidence>
<dbReference type="CDD" id="cd02933">
    <property type="entry name" value="OYE_like_FMN"/>
    <property type="match status" value="1"/>
</dbReference>
<dbReference type="RefSeq" id="WP_128441138.1">
    <property type="nucleotide sequence ID" value="NZ_SBIP01000001.1"/>
</dbReference>
<feature type="domain" description="NADH:flavin oxidoreductase/NADH oxidase N-terminal" evidence="4">
    <location>
        <begin position="3"/>
        <end position="351"/>
    </location>
</feature>
<dbReference type="GO" id="GO:0010181">
    <property type="term" value="F:FMN binding"/>
    <property type="evidence" value="ECO:0007669"/>
    <property type="project" value="InterPro"/>
</dbReference>
<accession>A0A444LLX6</accession>
<comment type="cofactor">
    <cofactor evidence="1">
        <name>FMN</name>
        <dbReference type="ChEBI" id="CHEBI:58210"/>
    </cofactor>
</comment>
<evidence type="ECO:0000259" key="4">
    <source>
        <dbReference type="Pfam" id="PF00724"/>
    </source>
</evidence>
<dbReference type="InterPro" id="IPR045247">
    <property type="entry name" value="Oye-like"/>
</dbReference>
<dbReference type="PANTHER" id="PTHR22893:SF91">
    <property type="entry name" value="NADPH DEHYDROGENASE 2-RELATED"/>
    <property type="match status" value="1"/>
</dbReference>
<reference evidence="5 6" key="1">
    <citation type="submission" date="2019-01" db="EMBL/GenBank/DDBJ databases">
        <title>The draft genome of Rhizobium sp. 24NR.</title>
        <authorList>
            <person name="Liu L."/>
            <person name="Liang L."/>
            <person name="Shi S."/>
            <person name="Xu L."/>
            <person name="Wang X."/>
            <person name="Li L."/>
            <person name="Zhang X."/>
        </authorList>
    </citation>
    <scope>NUCLEOTIDE SEQUENCE [LARGE SCALE GENOMIC DNA]</scope>
    <source>
        <strain evidence="5 6">24NR</strain>
    </source>
</reference>
<dbReference type="GO" id="GO:0005829">
    <property type="term" value="C:cytosol"/>
    <property type="evidence" value="ECO:0007669"/>
    <property type="project" value="UniProtKB-ARBA"/>
</dbReference>
<dbReference type="SUPFAM" id="SSF51395">
    <property type="entry name" value="FMN-linked oxidoreductases"/>
    <property type="match status" value="1"/>
</dbReference>
<comment type="caution">
    <text evidence="5">The sequence shown here is derived from an EMBL/GenBank/DDBJ whole genome shotgun (WGS) entry which is preliminary data.</text>
</comment>
<dbReference type="EMBL" id="SBIP01000001">
    <property type="protein sequence ID" value="RWX81313.1"/>
    <property type="molecule type" value="Genomic_DNA"/>
</dbReference>
<dbReference type="Proteomes" id="UP000287687">
    <property type="component" value="Unassembled WGS sequence"/>
</dbReference>
<sequence>MKLLETLQLGRVELKNRIVMAPLGRARADAQRAPTELVATHYAQRSSAGLIISEACHISPSSATRTFSTANHTERQKHAWKKVVDSVHASGGVIFQQLTHVGRKALLSGLPKGERPVAPSAIAAFGGIMKENGLEEFPVPRELELHEIAPIVEDFRHSASLSRDAGFDGVEILAANGFLIDQFLRDVTNRRTDEYGGPVENRARFLLEAVDAVISEIGADRVGVRLSPYFRADKIDDSDPVGTFSYVVKELNRRGIAYIHILESRNYDETGDIPLHQRLVSKSTGGAGPRPGQPFLAPIMRKLFDGVLILNSGYDRETAEEAVATGYADAVSFGRLYISNPDLPERFRVGASLNEPDISTYYTNGPEGYIDYPFLDREAAVATHA</sequence>
<dbReference type="InterPro" id="IPR001155">
    <property type="entry name" value="OxRdtase_FMN_N"/>
</dbReference>
<dbReference type="PANTHER" id="PTHR22893">
    <property type="entry name" value="NADH OXIDOREDUCTASE-RELATED"/>
    <property type="match status" value="1"/>
</dbReference>
<dbReference type="GO" id="GO:0016628">
    <property type="term" value="F:oxidoreductase activity, acting on the CH-CH group of donors, NAD or NADP as acceptor"/>
    <property type="evidence" value="ECO:0007669"/>
    <property type="project" value="UniProtKB-ARBA"/>
</dbReference>
<dbReference type="FunFam" id="3.20.20.70:FF:000059">
    <property type="entry name" value="N-ethylmaleimide reductase, FMN-linked"/>
    <property type="match status" value="1"/>
</dbReference>
<gene>
    <name evidence="5" type="ORF">EPK99_03090</name>
</gene>
<dbReference type="InterPro" id="IPR013785">
    <property type="entry name" value="Aldolase_TIM"/>
</dbReference>
<dbReference type="OrthoDB" id="9804454at2"/>
<evidence type="ECO:0000256" key="2">
    <source>
        <dbReference type="ARBA" id="ARBA00005979"/>
    </source>
</evidence>
<organism evidence="5 6">
    <name type="scientific">Neorhizobium lilium</name>
    <dbReference type="NCBI Taxonomy" id="2503024"/>
    <lineage>
        <taxon>Bacteria</taxon>
        <taxon>Pseudomonadati</taxon>
        <taxon>Pseudomonadota</taxon>
        <taxon>Alphaproteobacteria</taxon>
        <taxon>Hyphomicrobiales</taxon>
        <taxon>Rhizobiaceae</taxon>
        <taxon>Rhizobium/Agrobacterium group</taxon>
        <taxon>Neorhizobium</taxon>
    </lineage>
</organism>